<comment type="caution">
    <text evidence="2">The sequence shown here is derived from an EMBL/GenBank/DDBJ whole genome shotgun (WGS) entry which is preliminary data.</text>
</comment>
<evidence type="ECO:0000256" key="1">
    <source>
        <dbReference type="SAM" id="Phobius"/>
    </source>
</evidence>
<feature type="transmembrane region" description="Helical" evidence="1">
    <location>
        <begin position="37"/>
        <end position="57"/>
    </location>
</feature>
<organism evidence="2 3">
    <name type="scientific">Paenibacillus pectinilyticus</name>
    <dbReference type="NCBI Taxonomy" id="512399"/>
    <lineage>
        <taxon>Bacteria</taxon>
        <taxon>Bacillati</taxon>
        <taxon>Bacillota</taxon>
        <taxon>Bacilli</taxon>
        <taxon>Bacillales</taxon>
        <taxon>Paenibacillaceae</taxon>
        <taxon>Paenibacillus</taxon>
    </lineage>
</organism>
<evidence type="ECO:0000313" key="3">
    <source>
        <dbReference type="Proteomes" id="UP000093309"/>
    </source>
</evidence>
<feature type="transmembrane region" description="Helical" evidence="1">
    <location>
        <begin position="7"/>
        <end position="31"/>
    </location>
</feature>
<accession>A0A1C1A1G7</accession>
<reference evidence="3" key="1">
    <citation type="submission" date="2016-05" db="EMBL/GenBank/DDBJ databases">
        <title>Paenibacillus oryzae. sp. nov., isolated from the rice root.</title>
        <authorList>
            <person name="Zhang J."/>
            <person name="Zhang X."/>
        </authorList>
    </citation>
    <scope>NUCLEOTIDE SEQUENCE [LARGE SCALE GENOMIC DNA]</scope>
    <source>
        <strain evidence="3">KCTC13222</strain>
    </source>
</reference>
<keyword evidence="3" id="KW-1185">Reference proteome</keyword>
<keyword evidence="1" id="KW-1133">Transmembrane helix</keyword>
<dbReference type="RefSeq" id="WP_065853223.1">
    <property type="nucleotide sequence ID" value="NZ_LYPC01000020.1"/>
</dbReference>
<proteinExistence type="predicted"/>
<name>A0A1C1A1G7_9BACL</name>
<dbReference type="AlphaFoldDB" id="A0A1C1A1G7"/>
<dbReference type="EMBL" id="LYPC01000020">
    <property type="protein sequence ID" value="OCT14371.1"/>
    <property type="molecule type" value="Genomic_DNA"/>
</dbReference>
<dbReference type="Proteomes" id="UP000093309">
    <property type="component" value="Unassembled WGS sequence"/>
</dbReference>
<protein>
    <submittedName>
        <fullName evidence="2">Uncharacterized protein</fullName>
    </submittedName>
</protein>
<keyword evidence="1" id="KW-0812">Transmembrane</keyword>
<dbReference type="OrthoDB" id="190399at44249"/>
<sequence>MKEVLNIILGIFIDDARLALTLVISVALSALVSTLGYPIVGMFCLWVGLLLALFISIEHQLHVKMHSKK</sequence>
<evidence type="ECO:0000313" key="2">
    <source>
        <dbReference type="EMBL" id="OCT14371.1"/>
    </source>
</evidence>
<gene>
    <name evidence="2" type="ORF">A8709_26500</name>
</gene>
<keyword evidence="1" id="KW-0472">Membrane</keyword>